<dbReference type="Proteomes" id="UP000293162">
    <property type="component" value="Unassembled WGS sequence"/>
</dbReference>
<dbReference type="RefSeq" id="WP_130021087.1">
    <property type="nucleotide sequence ID" value="NZ_SEWF01000014.1"/>
</dbReference>
<dbReference type="OrthoDB" id="9808310at2"/>
<comment type="caution">
    <text evidence="2">The sequence shown here is derived from an EMBL/GenBank/DDBJ whole genome shotgun (WGS) entry which is preliminary data.</text>
</comment>
<reference evidence="2 3" key="1">
    <citation type="submission" date="2019-02" db="EMBL/GenBank/DDBJ databases">
        <title>Bacterial novel species Emticicia sp. 17J42-9 isolated from soil.</title>
        <authorList>
            <person name="Jung H.-Y."/>
        </authorList>
    </citation>
    <scope>NUCLEOTIDE SEQUENCE [LARGE SCALE GENOMIC DNA]</scope>
    <source>
        <strain evidence="2 3">17J42-9</strain>
    </source>
</reference>
<protein>
    <submittedName>
        <fullName evidence="2">Carboxymuconolactone decarboxylase</fullName>
    </submittedName>
</protein>
<dbReference type="EMBL" id="SEWF01000014">
    <property type="protein sequence ID" value="RYU95481.1"/>
    <property type="molecule type" value="Genomic_DNA"/>
</dbReference>
<dbReference type="Gene3D" id="1.20.1290.10">
    <property type="entry name" value="AhpD-like"/>
    <property type="match status" value="1"/>
</dbReference>
<evidence type="ECO:0000313" key="3">
    <source>
        <dbReference type="Proteomes" id="UP000293162"/>
    </source>
</evidence>
<evidence type="ECO:0000259" key="1">
    <source>
        <dbReference type="Pfam" id="PF02627"/>
    </source>
</evidence>
<proteinExistence type="predicted"/>
<name>A0A4Q5LZX6_9BACT</name>
<evidence type="ECO:0000313" key="2">
    <source>
        <dbReference type="EMBL" id="RYU95481.1"/>
    </source>
</evidence>
<dbReference type="GO" id="GO:0051920">
    <property type="term" value="F:peroxiredoxin activity"/>
    <property type="evidence" value="ECO:0007669"/>
    <property type="project" value="InterPro"/>
</dbReference>
<dbReference type="InterPro" id="IPR010195">
    <property type="entry name" value="Uncharacterised_peroxidase-rel"/>
</dbReference>
<dbReference type="SUPFAM" id="SSF69118">
    <property type="entry name" value="AhpD-like"/>
    <property type="match status" value="1"/>
</dbReference>
<dbReference type="PANTHER" id="PTHR35446">
    <property type="entry name" value="SI:CH211-175M2.5"/>
    <property type="match status" value="1"/>
</dbReference>
<feature type="domain" description="Carboxymuconolactone decarboxylase-like" evidence="1">
    <location>
        <begin position="23"/>
        <end position="72"/>
    </location>
</feature>
<dbReference type="Pfam" id="PF02627">
    <property type="entry name" value="CMD"/>
    <property type="match status" value="2"/>
</dbReference>
<organism evidence="2 3">
    <name type="scientific">Emticicia agri</name>
    <dbReference type="NCBI Taxonomy" id="2492393"/>
    <lineage>
        <taxon>Bacteria</taxon>
        <taxon>Pseudomonadati</taxon>
        <taxon>Bacteroidota</taxon>
        <taxon>Cytophagia</taxon>
        <taxon>Cytophagales</taxon>
        <taxon>Leadbetterellaceae</taxon>
        <taxon>Emticicia</taxon>
    </lineage>
</organism>
<dbReference type="InterPro" id="IPR003779">
    <property type="entry name" value="CMD-like"/>
</dbReference>
<gene>
    <name evidence="2" type="ORF">EWM59_11325</name>
</gene>
<dbReference type="NCBIfam" id="TIGR01926">
    <property type="entry name" value="peroxid_rel"/>
    <property type="match status" value="1"/>
</dbReference>
<dbReference type="AlphaFoldDB" id="A0A4Q5LZX6"/>
<dbReference type="PANTHER" id="PTHR35446:SF2">
    <property type="entry name" value="CARBOXYMUCONOLACTONE DECARBOXYLASE-LIKE DOMAIN-CONTAINING PROTEIN"/>
    <property type="match status" value="1"/>
</dbReference>
<feature type="domain" description="Carboxymuconolactone decarboxylase-like" evidence="1">
    <location>
        <begin position="89"/>
        <end position="152"/>
    </location>
</feature>
<sequence length="180" mass="19592">MAYIKLLNEELPGISGLLTNNPRTAAPLLNLAETLLRGSSTLTSGERELIASYVSHLNDCHFCHTSHGAAAAAHLACDLSIIDDIKQNFAQTGISPKLRALLNIAAKVQKGGKYVLATDVEATRNEGATDEEIHDTVLIAAAFCMFNRYVDGLGTWAPKENEAYREMGEKMAFLGYNRPR</sequence>
<accession>A0A4Q5LZX6</accession>
<keyword evidence="3" id="KW-1185">Reference proteome</keyword>
<dbReference type="InterPro" id="IPR029032">
    <property type="entry name" value="AhpD-like"/>
</dbReference>